<evidence type="ECO:0000313" key="2">
    <source>
        <dbReference type="EMBL" id="GFH26510.1"/>
    </source>
</evidence>
<gene>
    <name evidence="2" type="ORF">HaLaN_24674</name>
</gene>
<feature type="compositionally biased region" description="Low complexity" evidence="1">
    <location>
        <begin position="39"/>
        <end position="51"/>
    </location>
</feature>
<feature type="region of interest" description="Disordered" evidence="1">
    <location>
        <begin position="79"/>
        <end position="100"/>
    </location>
</feature>
<sequence>MDPAPNASTLRVASTPTPTLGADLSPTPCPAPVAPPSSTPAAGSASLSGLGQDLDSEEVELLLQELEVQRQMLSANTTGHDVTATQGSSSRETQHQAGAHHMPSALSLTFLCEAAAVLAAAPDVNKLNLPPATIGLVP</sequence>
<proteinExistence type="predicted"/>
<feature type="compositionally biased region" description="Pro residues" evidence="1">
    <location>
        <begin position="27"/>
        <end position="38"/>
    </location>
</feature>
<protein>
    <submittedName>
        <fullName evidence="2">Uncharacterized protein</fullName>
    </submittedName>
</protein>
<comment type="caution">
    <text evidence="2">The sequence shown here is derived from an EMBL/GenBank/DDBJ whole genome shotgun (WGS) entry which is preliminary data.</text>
</comment>
<feature type="region of interest" description="Disordered" evidence="1">
    <location>
        <begin position="1"/>
        <end position="53"/>
    </location>
</feature>
<organism evidence="2 3">
    <name type="scientific">Haematococcus lacustris</name>
    <name type="common">Green alga</name>
    <name type="synonym">Haematococcus pluvialis</name>
    <dbReference type="NCBI Taxonomy" id="44745"/>
    <lineage>
        <taxon>Eukaryota</taxon>
        <taxon>Viridiplantae</taxon>
        <taxon>Chlorophyta</taxon>
        <taxon>core chlorophytes</taxon>
        <taxon>Chlorophyceae</taxon>
        <taxon>CS clade</taxon>
        <taxon>Chlamydomonadales</taxon>
        <taxon>Haematococcaceae</taxon>
        <taxon>Haematococcus</taxon>
    </lineage>
</organism>
<evidence type="ECO:0000313" key="3">
    <source>
        <dbReference type="Proteomes" id="UP000485058"/>
    </source>
</evidence>
<dbReference type="Proteomes" id="UP000485058">
    <property type="component" value="Unassembled WGS sequence"/>
</dbReference>
<reference evidence="2 3" key="1">
    <citation type="submission" date="2020-02" db="EMBL/GenBank/DDBJ databases">
        <title>Draft genome sequence of Haematococcus lacustris strain NIES-144.</title>
        <authorList>
            <person name="Morimoto D."/>
            <person name="Nakagawa S."/>
            <person name="Yoshida T."/>
            <person name="Sawayama S."/>
        </authorList>
    </citation>
    <scope>NUCLEOTIDE SEQUENCE [LARGE SCALE GENOMIC DNA]</scope>
    <source>
        <strain evidence="2 3">NIES-144</strain>
    </source>
</reference>
<evidence type="ECO:0000256" key="1">
    <source>
        <dbReference type="SAM" id="MobiDB-lite"/>
    </source>
</evidence>
<dbReference type="AlphaFoldDB" id="A0A699ZZ06"/>
<keyword evidence="3" id="KW-1185">Reference proteome</keyword>
<feature type="compositionally biased region" description="Polar residues" evidence="1">
    <location>
        <begin position="1"/>
        <end position="18"/>
    </location>
</feature>
<accession>A0A699ZZ06</accession>
<name>A0A699ZZ06_HAELA</name>
<dbReference type="EMBL" id="BLLF01003151">
    <property type="protein sequence ID" value="GFH26510.1"/>
    <property type="molecule type" value="Genomic_DNA"/>
</dbReference>
<feature type="compositionally biased region" description="Polar residues" evidence="1">
    <location>
        <begin position="79"/>
        <end position="91"/>
    </location>
</feature>